<reference evidence="1" key="1">
    <citation type="submission" date="2022-02" db="EMBL/GenBank/DDBJ databases">
        <title>Plant Genome Project.</title>
        <authorList>
            <person name="Zhang R.-G."/>
        </authorList>
    </citation>
    <scope>NUCLEOTIDE SEQUENCE</scope>
    <source>
        <strain evidence="1">AT1</strain>
    </source>
</reference>
<evidence type="ECO:0000313" key="1">
    <source>
        <dbReference type="EMBL" id="KAI8574454.1"/>
    </source>
</evidence>
<protein>
    <submittedName>
        <fullName evidence="1">Uncharacterized protein</fullName>
    </submittedName>
</protein>
<name>A0ACC0QAS4_RHOML</name>
<comment type="caution">
    <text evidence="1">The sequence shown here is derived from an EMBL/GenBank/DDBJ whole genome shotgun (WGS) entry which is preliminary data.</text>
</comment>
<organism evidence="1 2">
    <name type="scientific">Rhododendron molle</name>
    <name type="common">Chinese azalea</name>
    <name type="synonym">Azalea mollis</name>
    <dbReference type="NCBI Taxonomy" id="49168"/>
    <lineage>
        <taxon>Eukaryota</taxon>
        <taxon>Viridiplantae</taxon>
        <taxon>Streptophyta</taxon>
        <taxon>Embryophyta</taxon>
        <taxon>Tracheophyta</taxon>
        <taxon>Spermatophyta</taxon>
        <taxon>Magnoliopsida</taxon>
        <taxon>eudicotyledons</taxon>
        <taxon>Gunneridae</taxon>
        <taxon>Pentapetalae</taxon>
        <taxon>asterids</taxon>
        <taxon>Ericales</taxon>
        <taxon>Ericaceae</taxon>
        <taxon>Ericoideae</taxon>
        <taxon>Rhodoreae</taxon>
        <taxon>Rhododendron</taxon>
    </lineage>
</organism>
<dbReference type="Proteomes" id="UP001062846">
    <property type="component" value="Chromosome 1"/>
</dbReference>
<sequence>MVEEESLLLQSLQRGPVTPRLHLLGPTSLPAAGLLRPPRLQLLGPTSLPAAPRLARKALPVRQCRCRPPPAYPQHTVQFGVAND</sequence>
<keyword evidence="2" id="KW-1185">Reference proteome</keyword>
<accession>A0ACC0QAS4</accession>
<gene>
    <name evidence="1" type="ORF">RHMOL_Rhmol01G0355100</name>
</gene>
<dbReference type="EMBL" id="CM046388">
    <property type="protein sequence ID" value="KAI8574454.1"/>
    <property type="molecule type" value="Genomic_DNA"/>
</dbReference>
<proteinExistence type="predicted"/>
<evidence type="ECO:0000313" key="2">
    <source>
        <dbReference type="Proteomes" id="UP001062846"/>
    </source>
</evidence>